<proteinExistence type="predicted"/>
<feature type="transmembrane region" description="Helical" evidence="2">
    <location>
        <begin position="111"/>
        <end position="135"/>
    </location>
</feature>
<evidence type="ECO:0000256" key="1">
    <source>
        <dbReference type="SAM" id="MobiDB-lite"/>
    </source>
</evidence>
<dbReference type="SUPFAM" id="SSF81321">
    <property type="entry name" value="Family A G protein-coupled receptor-like"/>
    <property type="match status" value="1"/>
</dbReference>
<evidence type="ECO:0000256" key="2">
    <source>
        <dbReference type="SAM" id="Phobius"/>
    </source>
</evidence>
<keyword evidence="4" id="KW-1185">Reference proteome</keyword>
<feature type="compositionally biased region" description="Basic residues" evidence="1">
    <location>
        <begin position="1"/>
        <end position="10"/>
    </location>
</feature>
<dbReference type="Proteomes" id="UP000298663">
    <property type="component" value="Unassembled WGS sequence"/>
</dbReference>
<gene>
    <name evidence="3" type="ORF">L596_021128</name>
</gene>
<keyword evidence="2" id="KW-0812">Transmembrane</keyword>
<reference evidence="3 4" key="2">
    <citation type="journal article" date="2019" name="G3 (Bethesda)">
        <title>Hybrid Assembly of the Genome of the Entomopathogenic Nematode Steinernema carpocapsae Identifies the X-Chromosome.</title>
        <authorList>
            <person name="Serra L."/>
            <person name="Macchietto M."/>
            <person name="Macias-Munoz A."/>
            <person name="McGill C.J."/>
            <person name="Rodriguez I.M."/>
            <person name="Rodriguez B."/>
            <person name="Murad R."/>
            <person name="Mortazavi A."/>
        </authorList>
    </citation>
    <scope>NUCLEOTIDE SEQUENCE [LARGE SCALE GENOMIC DNA]</scope>
    <source>
        <strain evidence="3 4">ALL</strain>
    </source>
</reference>
<feature type="transmembrane region" description="Helical" evidence="2">
    <location>
        <begin position="147"/>
        <end position="173"/>
    </location>
</feature>
<name>A0A4V6A185_STECR</name>
<feature type="region of interest" description="Disordered" evidence="1">
    <location>
        <begin position="1"/>
        <end position="59"/>
    </location>
</feature>
<evidence type="ECO:0008006" key="5">
    <source>
        <dbReference type="Google" id="ProtNLM"/>
    </source>
</evidence>
<dbReference type="AlphaFoldDB" id="A0A4V6A185"/>
<sequence>MATRHDRRHHPDTPAAQGREARNPAAARDIPAPKAVVAKRQTRSAPSPPSPPLHAKPQLVPDGRHTHPLSYFINLGQTTTKSRAAVLLYLKVPPVTFEISENLVMASGLSVLVGIVFLILSLIIVPIYVRLIYIFMVKEKYRKLQCYVIMIQMGIVQITFGIGVLIIGLYHAFDFNPFDTPWAQYEVAVDYYMPSLNFDLPYSLQFHTYFGYFYETILICTLVTYVAIVIYLFYVKAKNEILKDFNKEAKILVYAGIRFVFDFVLSFVFHYAQLPKMPLPSFVMTLFYIVGNMILPPMLYLCLYSRVRREFLPMREMENVVVVVVTTLS</sequence>
<evidence type="ECO:0000313" key="3">
    <source>
        <dbReference type="EMBL" id="TKR73875.1"/>
    </source>
</evidence>
<evidence type="ECO:0000313" key="4">
    <source>
        <dbReference type="Proteomes" id="UP000298663"/>
    </source>
</evidence>
<organism evidence="3 4">
    <name type="scientific">Steinernema carpocapsae</name>
    <name type="common">Entomopathogenic nematode</name>
    <dbReference type="NCBI Taxonomy" id="34508"/>
    <lineage>
        <taxon>Eukaryota</taxon>
        <taxon>Metazoa</taxon>
        <taxon>Ecdysozoa</taxon>
        <taxon>Nematoda</taxon>
        <taxon>Chromadorea</taxon>
        <taxon>Rhabditida</taxon>
        <taxon>Tylenchina</taxon>
        <taxon>Panagrolaimomorpha</taxon>
        <taxon>Strongyloidoidea</taxon>
        <taxon>Steinernematidae</taxon>
        <taxon>Steinernema</taxon>
    </lineage>
</organism>
<keyword evidence="2" id="KW-1133">Transmembrane helix</keyword>
<feature type="transmembrane region" description="Helical" evidence="2">
    <location>
        <begin position="212"/>
        <end position="234"/>
    </location>
</feature>
<protein>
    <recommendedName>
        <fullName evidence="5">7TM GPCR serpentine receptor class x (Srx) domain-containing protein</fullName>
    </recommendedName>
</protein>
<keyword evidence="2" id="KW-0472">Membrane</keyword>
<dbReference type="EMBL" id="AZBU02000006">
    <property type="protein sequence ID" value="TKR73875.1"/>
    <property type="molecule type" value="Genomic_DNA"/>
</dbReference>
<comment type="caution">
    <text evidence="3">The sequence shown here is derived from an EMBL/GenBank/DDBJ whole genome shotgun (WGS) entry which is preliminary data.</text>
</comment>
<reference evidence="3 4" key="1">
    <citation type="journal article" date="2015" name="Genome Biol.">
        <title>Comparative genomics of Steinernema reveals deeply conserved gene regulatory networks.</title>
        <authorList>
            <person name="Dillman A.R."/>
            <person name="Macchietto M."/>
            <person name="Porter C.F."/>
            <person name="Rogers A."/>
            <person name="Williams B."/>
            <person name="Antoshechkin I."/>
            <person name="Lee M.M."/>
            <person name="Goodwin Z."/>
            <person name="Lu X."/>
            <person name="Lewis E.E."/>
            <person name="Goodrich-Blair H."/>
            <person name="Stock S.P."/>
            <person name="Adams B.J."/>
            <person name="Sternberg P.W."/>
            <person name="Mortazavi A."/>
        </authorList>
    </citation>
    <scope>NUCLEOTIDE SEQUENCE [LARGE SCALE GENOMIC DNA]</scope>
    <source>
        <strain evidence="3 4">ALL</strain>
    </source>
</reference>
<accession>A0A4V6A185</accession>
<feature type="transmembrane region" description="Helical" evidence="2">
    <location>
        <begin position="255"/>
        <end position="274"/>
    </location>
</feature>
<feature type="transmembrane region" description="Helical" evidence="2">
    <location>
        <begin position="286"/>
        <end position="307"/>
    </location>
</feature>